<proteinExistence type="predicted"/>
<reference evidence="2 3" key="1">
    <citation type="submission" date="2016-10" db="EMBL/GenBank/DDBJ databases">
        <authorList>
            <person name="de Groot N.N."/>
        </authorList>
    </citation>
    <scope>NUCLEOTIDE SEQUENCE [LARGE SCALE GENOMIC DNA]</scope>
    <source>
        <strain evidence="2 3">MT12</strain>
    </source>
</reference>
<evidence type="ECO:0000313" key="2">
    <source>
        <dbReference type="EMBL" id="SEC42206.1"/>
    </source>
</evidence>
<feature type="transmembrane region" description="Helical" evidence="1">
    <location>
        <begin position="115"/>
        <end position="133"/>
    </location>
</feature>
<dbReference type="AlphaFoldDB" id="A0A1H4SDF5"/>
<evidence type="ECO:0008006" key="4">
    <source>
        <dbReference type="Google" id="ProtNLM"/>
    </source>
</evidence>
<gene>
    <name evidence="2" type="ORF">SAMN05444164_1799</name>
</gene>
<keyword evidence="1" id="KW-0812">Transmembrane</keyword>
<accession>A0A1H4SDF5</accession>
<evidence type="ECO:0000313" key="3">
    <source>
        <dbReference type="Proteomes" id="UP000198992"/>
    </source>
</evidence>
<dbReference type="Proteomes" id="UP000198992">
    <property type="component" value="Unassembled WGS sequence"/>
</dbReference>
<feature type="transmembrane region" description="Helical" evidence="1">
    <location>
        <begin position="463"/>
        <end position="484"/>
    </location>
</feature>
<feature type="transmembrane region" description="Helical" evidence="1">
    <location>
        <begin position="435"/>
        <end position="456"/>
    </location>
</feature>
<organism evidence="2 3">
    <name type="scientific">Bradyrhizobium erythrophlei</name>
    <dbReference type="NCBI Taxonomy" id="1437360"/>
    <lineage>
        <taxon>Bacteria</taxon>
        <taxon>Pseudomonadati</taxon>
        <taxon>Pseudomonadota</taxon>
        <taxon>Alphaproteobacteria</taxon>
        <taxon>Hyphomicrobiales</taxon>
        <taxon>Nitrobacteraceae</taxon>
        <taxon>Bradyrhizobium</taxon>
    </lineage>
</organism>
<name>A0A1H4SDF5_9BRAD</name>
<feature type="transmembrane region" description="Helical" evidence="1">
    <location>
        <begin position="169"/>
        <end position="185"/>
    </location>
</feature>
<feature type="transmembrane region" description="Helical" evidence="1">
    <location>
        <begin position="197"/>
        <end position="224"/>
    </location>
</feature>
<protein>
    <recommendedName>
        <fullName evidence="4">Transmembrane protein</fullName>
    </recommendedName>
</protein>
<evidence type="ECO:0000256" key="1">
    <source>
        <dbReference type="SAM" id="Phobius"/>
    </source>
</evidence>
<keyword evidence="1" id="KW-1133">Transmembrane helix</keyword>
<feature type="transmembrane region" description="Helical" evidence="1">
    <location>
        <begin position="403"/>
        <end position="423"/>
    </location>
</feature>
<feature type="transmembrane region" description="Helical" evidence="1">
    <location>
        <begin position="236"/>
        <end position="258"/>
    </location>
</feature>
<keyword evidence="1" id="KW-0472">Membrane</keyword>
<sequence>MSRGIGRDFAEIKPRFCNYWRISSRVWFWAWSAPIKGGNTINTQTLRGRLTDARSVWIATIAVPLLLLAPAFWNGYPLLQWDTGGYLARWYEGYLVPSRSTVFGIYLHVGETSGFWLNLGIQTLATLWILQLTLRMLELARPVRLIAISLALIATTALPWLASMLLTDIFAGLSVLALFILVLHGDRISTLEKAVLFGFTAFSAATHSATLAVLLGLCCVGWMLRPWLGRHVPVAGLMQGSLTIVTAAVMLLAANFALSGQLAWTPGGYGVAFGRMLQDDIVAQYLRDHCARENLKLCPYRDQLPPTADDFLWGHSMFNTLGRFQGLNDEMGHIVVRSLAEYPGWQAKAALTATADQLMDVATGEGSSGWIPHTYGIIERYIPKQVAPMRAARQQQWALDFTAINRIHVPVALASMLLVVILFGRGLWQRRLDDLTLLAGTVTLALLGNAAVCGVISGPHDRYGARMVWVATFVVLIAATRAFAKDDAENDADELFSPRQEVDDAGLVDLVTDRPHVVAVRNVEHLRTRNDPAER</sequence>
<feature type="transmembrane region" description="Helical" evidence="1">
    <location>
        <begin position="56"/>
        <end position="73"/>
    </location>
</feature>
<feature type="transmembrane region" description="Helical" evidence="1">
    <location>
        <begin position="145"/>
        <end position="163"/>
    </location>
</feature>
<dbReference type="EMBL" id="FNTH01000001">
    <property type="protein sequence ID" value="SEC42206.1"/>
    <property type="molecule type" value="Genomic_DNA"/>
</dbReference>